<evidence type="ECO:0000256" key="3">
    <source>
        <dbReference type="ARBA" id="ARBA00023125"/>
    </source>
</evidence>
<keyword evidence="3" id="KW-0238">DNA-binding</keyword>
<evidence type="ECO:0000256" key="4">
    <source>
        <dbReference type="ARBA" id="ARBA00023163"/>
    </source>
</evidence>
<accession>A0A1S2XFF8</accession>
<dbReference type="InterPro" id="IPR003441">
    <property type="entry name" value="NAC-dom"/>
</dbReference>
<evidence type="ECO:0000256" key="2">
    <source>
        <dbReference type="ARBA" id="ARBA00023015"/>
    </source>
</evidence>
<comment type="subcellular location">
    <subcellularLocation>
        <location evidence="1">Nucleus</location>
    </subcellularLocation>
</comment>
<feature type="region of interest" description="Disordered" evidence="6">
    <location>
        <begin position="166"/>
        <end position="189"/>
    </location>
</feature>
<dbReference type="Gene3D" id="2.170.150.80">
    <property type="entry name" value="NAC domain"/>
    <property type="match status" value="1"/>
</dbReference>
<dbReference type="PROSITE" id="PS51005">
    <property type="entry name" value="NAC"/>
    <property type="match status" value="1"/>
</dbReference>
<dbReference type="SUPFAM" id="SSF101941">
    <property type="entry name" value="NAC domain"/>
    <property type="match status" value="1"/>
</dbReference>
<evidence type="ECO:0000256" key="6">
    <source>
        <dbReference type="SAM" id="MobiDB-lite"/>
    </source>
</evidence>
<feature type="compositionally biased region" description="Basic and acidic residues" evidence="6">
    <location>
        <begin position="166"/>
        <end position="180"/>
    </location>
</feature>
<proteinExistence type="predicted"/>
<reference evidence="8" key="1">
    <citation type="journal article" date="2013" name="Nat. Biotechnol.">
        <title>Draft genome sequence of chickpea (Cicer arietinum) provides a resource for trait improvement.</title>
        <authorList>
            <person name="Varshney R.K."/>
            <person name="Song C."/>
            <person name="Saxena R.K."/>
            <person name="Azam S."/>
            <person name="Yu S."/>
            <person name="Sharpe A.G."/>
            <person name="Cannon S."/>
            <person name="Baek J."/>
            <person name="Rosen B.D."/>
            <person name="Tar'an B."/>
            <person name="Millan T."/>
            <person name="Zhang X."/>
            <person name="Ramsay L.D."/>
            <person name="Iwata A."/>
            <person name="Wang Y."/>
            <person name="Nelson W."/>
            <person name="Farmer A.D."/>
            <person name="Gaur P.M."/>
            <person name="Soderlund C."/>
            <person name="Penmetsa R.V."/>
            <person name="Xu C."/>
            <person name="Bharti A.K."/>
            <person name="He W."/>
            <person name="Winter P."/>
            <person name="Zhao S."/>
            <person name="Hane J.K."/>
            <person name="Carrasquilla-Garcia N."/>
            <person name="Condie J.A."/>
            <person name="Upadhyaya H.D."/>
            <person name="Luo M.C."/>
            <person name="Thudi M."/>
            <person name="Gowda C.L."/>
            <person name="Singh N.P."/>
            <person name="Lichtenzveig J."/>
            <person name="Gali K.K."/>
            <person name="Rubio J."/>
            <person name="Nadarajan N."/>
            <person name="Dolezel J."/>
            <person name="Bansal K.C."/>
            <person name="Xu X."/>
            <person name="Edwards D."/>
            <person name="Zhang G."/>
            <person name="Kahl G."/>
            <person name="Gil J."/>
            <person name="Singh K.B."/>
            <person name="Datta S.K."/>
            <person name="Jackson S.A."/>
            <person name="Wang J."/>
            <person name="Cook D.R."/>
        </authorList>
    </citation>
    <scope>NUCLEOTIDE SEQUENCE [LARGE SCALE GENOMIC DNA]</scope>
    <source>
        <strain evidence="8">cv. CDC Frontier</strain>
    </source>
</reference>
<dbReference type="PaxDb" id="3827-XP_004488556.1"/>
<gene>
    <name evidence="9" type="primary">NAC07</name>
</gene>
<name>A0A1S2XFF8_CICAR</name>
<dbReference type="GeneID" id="101508708"/>
<dbReference type="PANTHER" id="PTHR31744:SF210">
    <property type="entry name" value="NAC DOMAIN-CONTAINING PROTEIN 86-LIKE"/>
    <property type="match status" value="1"/>
</dbReference>
<evidence type="ECO:0000313" key="8">
    <source>
        <dbReference type="Proteomes" id="UP000087171"/>
    </source>
</evidence>
<keyword evidence="5" id="KW-0539">Nucleus</keyword>
<dbReference type="KEGG" id="cam:101508708"/>
<reference evidence="9" key="2">
    <citation type="submission" date="2025-08" db="UniProtKB">
        <authorList>
            <consortium name="RefSeq"/>
        </authorList>
    </citation>
    <scope>IDENTIFICATION</scope>
    <source>
        <tissue evidence="9">Etiolated seedlings</tissue>
    </source>
</reference>
<sequence length="346" mass="39848">MAPMTLPPGFRFHPTDEELVAYYLERKITGRTIELDIIAEVDLYKCEPWDLPEKSFLPSKDMEWYFYSPRDRKYPNGSRTNRATRGGYWKATGKDRAVNSQKRQVGMKKTLVYYKGRAPHGIRTNWVMHEYRLMESHPGASLSSLKDSYSLCRIFKKTIEIPTKLKENQEQLEDTKKEQGQGEDSSGTEISREMENMDHEKVLNNHEHPKFPCDASSSDVTQGTYTPTNTCNNITDDFQPQFACDEANSASISYPMGIGYPSNIFQDIEIPMYGGFHNHIPEAPFMMEDLPQINIMDTKSTLMKPEMIITDDCILYDRYRDCMNGTLEEIISLCSSQDHSMAFPML</sequence>
<evidence type="ECO:0000256" key="5">
    <source>
        <dbReference type="ARBA" id="ARBA00023242"/>
    </source>
</evidence>
<dbReference type="AlphaFoldDB" id="A0A1S2XFF8"/>
<keyword evidence="4" id="KW-0804">Transcription</keyword>
<dbReference type="InterPro" id="IPR036093">
    <property type="entry name" value="NAC_dom_sf"/>
</dbReference>
<dbReference type="OrthoDB" id="1912886at2759"/>
<feature type="domain" description="NAC" evidence="7">
    <location>
        <begin position="6"/>
        <end position="157"/>
    </location>
</feature>
<keyword evidence="2" id="KW-0805">Transcription regulation</keyword>
<evidence type="ECO:0000259" key="7">
    <source>
        <dbReference type="PROSITE" id="PS51005"/>
    </source>
</evidence>
<dbReference type="STRING" id="3827.A0A1S2XFF8"/>
<dbReference type="GO" id="GO:0006355">
    <property type="term" value="P:regulation of DNA-templated transcription"/>
    <property type="evidence" value="ECO:0007669"/>
    <property type="project" value="InterPro"/>
</dbReference>
<dbReference type="GO" id="GO:0005634">
    <property type="term" value="C:nucleus"/>
    <property type="evidence" value="ECO:0007669"/>
    <property type="project" value="UniProtKB-SubCell"/>
</dbReference>
<dbReference type="Proteomes" id="UP000087171">
    <property type="component" value="Chromosome Ca1"/>
</dbReference>
<organism evidence="8 9">
    <name type="scientific">Cicer arietinum</name>
    <name type="common">Chickpea</name>
    <name type="synonym">Garbanzo</name>
    <dbReference type="NCBI Taxonomy" id="3827"/>
    <lineage>
        <taxon>Eukaryota</taxon>
        <taxon>Viridiplantae</taxon>
        <taxon>Streptophyta</taxon>
        <taxon>Embryophyta</taxon>
        <taxon>Tracheophyta</taxon>
        <taxon>Spermatophyta</taxon>
        <taxon>Magnoliopsida</taxon>
        <taxon>eudicotyledons</taxon>
        <taxon>Gunneridae</taxon>
        <taxon>Pentapetalae</taxon>
        <taxon>rosids</taxon>
        <taxon>fabids</taxon>
        <taxon>Fabales</taxon>
        <taxon>Fabaceae</taxon>
        <taxon>Papilionoideae</taxon>
        <taxon>50 kb inversion clade</taxon>
        <taxon>NPAAA clade</taxon>
        <taxon>Hologalegina</taxon>
        <taxon>IRL clade</taxon>
        <taxon>Cicereae</taxon>
        <taxon>Cicer</taxon>
    </lineage>
</organism>
<evidence type="ECO:0000313" key="9">
    <source>
        <dbReference type="RefSeq" id="XP_004488556.1"/>
    </source>
</evidence>
<keyword evidence="8" id="KW-1185">Reference proteome</keyword>
<evidence type="ECO:0000256" key="1">
    <source>
        <dbReference type="ARBA" id="ARBA00004123"/>
    </source>
</evidence>
<dbReference type="PANTHER" id="PTHR31744">
    <property type="entry name" value="PROTEIN CUP-SHAPED COTYLEDON 2-RELATED"/>
    <property type="match status" value="1"/>
</dbReference>
<dbReference type="FunFam" id="2.170.150.80:FF:000002">
    <property type="entry name" value="Nac domain-containing protein 86"/>
    <property type="match status" value="1"/>
</dbReference>
<dbReference type="Pfam" id="PF02365">
    <property type="entry name" value="NAM"/>
    <property type="match status" value="1"/>
</dbReference>
<dbReference type="GO" id="GO:0003677">
    <property type="term" value="F:DNA binding"/>
    <property type="evidence" value="ECO:0007669"/>
    <property type="project" value="UniProtKB-KW"/>
</dbReference>
<dbReference type="RefSeq" id="XP_004488556.1">
    <property type="nucleotide sequence ID" value="XM_004488499.3"/>
</dbReference>
<dbReference type="eggNOG" id="ENOG502QTH5">
    <property type="taxonomic scope" value="Eukaryota"/>
</dbReference>
<protein>
    <submittedName>
        <fullName evidence="9">NAC domain-containing protein 71</fullName>
    </submittedName>
</protein>